<evidence type="ECO:0000256" key="1">
    <source>
        <dbReference type="ARBA" id="ARBA00023015"/>
    </source>
</evidence>
<comment type="caution">
    <text evidence="6">The sequence shown here is derived from an EMBL/GenBank/DDBJ whole genome shotgun (WGS) entry which is preliminary data.</text>
</comment>
<dbReference type="Gramene" id="EES02379">
    <property type="protein sequence ID" value="EES02379"/>
    <property type="gene ID" value="SORBI_3003G050500"/>
</dbReference>
<reference evidence="6" key="2">
    <citation type="submission" date="2020-10" db="EMBL/GenBank/DDBJ databases">
        <authorList>
            <person name="Cooper E.A."/>
            <person name="Brenton Z.W."/>
            <person name="Flinn B.S."/>
            <person name="Jenkins J."/>
            <person name="Shu S."/>
            <person name="Flowers D."/>
            <person name="Luo F."/>
            <person name="Wang Y."/>
            <person name="Xia P."/>
            <person name="Barry K."/>
            <person name="Daum C."/>
            <person name="Lipzen A."/>
            <person name="Yoshinaga Y."/>
            <person name="Schmutz J."/>
            <person name="Saski C."/>
            <person name="Vermerris W."/>
            <person name="Kresovich S."/>
        </authorList>
    </citation>
    <scope>NUCLEOTIDE SEQUENCE</scope>
</reference>
<dbReference type="AlphaFoldDB" id="A0A921R9D4"/>
<dbReference type="SUPFAM" id="SSF57959">
    <property type="entry name" value="Leucine zipper domain"/>
    <property type="match status" value="1"/>
</dbReference>
<evidence type="ECO:0000259" key="5">
    <source>
        <dbReference type="PROSITE" id="PS50217"/>
    </source>
</evidence>
<reference evidence="6" key="1">
    <citation type="journal article" date="2019" name="BMC Genomics">
        <title>A new reference genome for Sorghum bicolor reveals high levels of sequence similarity between sweet and grain genotypes: implications for the genetics of sugar metabolism.</title>
        <authorList>
            <person name="Cooper E.A."/>
            <person name="Brenton Z.W."/>
            <person name="Flinn B.S."/>
            <person name="Jenkins J."/>
            <person name="Shu S."/>
            <person name="Flowers D."/>
            <person name="Luo F."/>
            <person name="Wang Y."/>
            <person name="Xia P."/>
            <person name="Barry K."/>
            <person name="Daum C."/>
            <person name="Lipzen A."/>
            <person name="Yoshinaga Y."/>
            <person name="Schmutz J."/>
            <person name="Saski C."/>
            <person name="Vermerris W."/>
            <person name="Kresovich S."/>
        </authorList>
    </citation>
    <scope>NUCLEOTIDE SEQUENCE</scope>
</reference>
<evidence type="ECO:0000256" key="4">
    <source>
        <dbReference type="ARBA" id="ARBA00023242"/>
    </source>
</evidence>
<dbReference type="Gene3D" id="1.20.5.170">
    <property type="match status" value="1"/>
</dbReference>
<proteinExistence type="predicted"/>
<dbReference type="PROSITE" id="PS00036">
    <property type="entry name" value="BZIP_BASIC"/>
    <property type="match status" value="1"/>
</dbReference>
<dbReference type="InterPro" id="IPR046347">
    <property type="entry name" value="bZIP_sf"/>
</dbReference>
<dbReference type="PANTHER" id="PTHR45764">
    <property type="entry name" value="BZIP TRANSCRIPTION FACTOR 44"/>
    <property type="match status" value="1"/>
</dbReference>
<keyword evidence="2" id="KW-0238">DNA-binding</keyword>
<keyword evidence="3" id="KW-0804">Transcription</keyword>
<protein>
    <recommendedName>
        <fullName evidence="5">BZIP domain-containing protein</fullName>
    </recommendedName>
</protein>
<dbReference type="PANTHER" id="PTHR45764:SF7">
    <property type="entry name" value="OS09G0474000 PROTEIN"/>
    <property type="match status" value="1"/>
</dbReference>
<evidence type="ECO:0000256" key="2">
    <source>
        <dbReference type="ARBA" id="ARBA00023125"/>
    </source>
</evidence>
<organism evidence="6 7">
    <name type="scientific">Sorghum bicolor</name>
    <name type="common">Sorghum</name>
    <name type="synonym">Sorghum vulgare</name>
    <dbReference type="NCBI Taxonomy" id="4558"/>
    <lineage>
        <taxon>Eukaryota</taxon>
        <taxon>Viridiplantae</taxon>
        <taxon>Streptophyta</taxon>
        <taxon>Embryophyta</taxon>
        <taxon>Tracheophyta</taxon>
        <taxon>Spermatophyta</taxon>
        <taxon>Magnoliopsida</taxon>
        <taxon>Liliopsida</taxon>
        <taxon>Poales</taxon>
        <taxon>Poaceae</taxon>
        <taxon>PACMAD clade</taxon>
        <taxon>Panicoideae</taxon>
        <taxon>Andropogonodae</taxon>
        <taxon>Andropogoneae</taxon>
        <taxon>Sorghinae</taxon>
        <taxon>Sorghum</taxon>
    </lineage>
</organism>
<evidence type="ECO:0000313" key="7">
    <source>
        <dbReference type="Proteomes" id="UP000807115"/>
    </source>
</evidence>
<dbReference type="OrthoDB" id="10588103at2759"/>
<evidence type="ECO:0000256" key="3">
    <source>
        <dbReference type="ARBA" id="ARBA00023163"/>
    </source>
</evidence>
<dbReference type="Proteomes" id="UP000807115">
    <property type="component" value="Chromosome 3"/>
</dbReference>
<gene>
    <name evidence="6" type="ORF">BDA96_03G053800</name>
</gene>
<dbReference type="PROSITE" id="PS50217">
    <property type="entry name" value="BZIP"/>
    <property type="match status" value="1"/>
</dbReference>
<keyword evidence="1" id="KW-0805">Transcription regulation</keyword>
<keyword evidence="4" id="KW-0539">Nucleus</keyword>
<evidence type="ECO:0000313" key="6">
    <source>
        <dbReference type="EMBL" id="KAG0536324.1"/>
    </source>
</evidence>
<dbReference type="Pfam" id="PF00170">
    <property type="entry name" value="bZIP_1"/>
    <property type="match status" value="1"/>
</dbReference>
<dbReference type="InterPro" id="IPR004827">
    <property type="entry name" value="bZIP"/>
</dbReference>
<dbReference type="GO" id="GO:0003700">
    <property type="term" value="F:DNA-binding transcription factor activity"/>
    <property type="evidence" value="ECO:0007669"/>
    <property type="project" value="InterPro"/>
</dbReference>
<feature type="domain" description="BZIP" evidence="5">
    <location>
        <begin position="59"/>
        <end position="109"/>
    </location>
</feature>
<sequence length="176" mass="18650">MAFSGCMTCIDMQISPAMAKQHVGFGPDHTAGGPFPTQPAAASWPGVDAGAAAAECVDHQRRFRRRISNRESARRSRARKQRYLYELRDSAAVLERGNRDLAARAEAARGRLALALLANAALRAEAAALSRRLAAARRDLVLLGRLYAGAVAAGGVDGECCLGSTDTEQMVASLIA</sequence>
<name>A0A921R9D4_SORBI</name>
<dbReference type="EMBL" id="CM027682">
    <property type="protein sequence ID" value="KAG0536324.1"/>
    <property type="molecule type" value="Genomic_DNA"/>
</dbReference>
<dbReference type="GO" id="GO:0003677">
    <property type="term" value="F:DNA binding"/>
    <property type="evidence" value="ECO:0007669"/>
    <property type="project" value="UniProtKB-KW"/>
</dbReference>
<dbReference type="SMART" id="SM00338">
    <property type="entry name" value="BRLZ"/>
    <property type="match status" value="1"/>
</dbReference>
<accession>A0A921R9D4</accession>